<dbReference type="SUPFAM" id="SSF46565">
    <property type="entry name" value="Chaperone J-domain"/>
    <property type="match status" value="1"/>
</dbReference>
<dbReference type="SMART" id="SM00271">
    <property type="entry name" value="DnaJ"/>
    <property type="match status" value="1"/>
</dbReference>
<sequence length="312" mass="33550">MAQRQTPYDILGISHTASATEVKSAYRKAARLTHPDHGGNAEDFARATLAYETLIDSEARTRYDRSYGTKSSHLRGGAPAPETHDPAYSGAPGNGSMRFGTGGSPPSATSATSYLPPLDQLGAADRATSLRKVHGTPRKRGIFGAQARLARENRTVALLEKQLLSVLPSARLVNGLHAPAGGYIDHALLGGYRLALVHSMMLPKGVYRWDGAHLLRDGKHIAPPQLSPVVHQMQRLFPELNVTGWTVILSPDGNLHEPVIDYARGGEPGPMNVLNVVNAVKLVRELKMFLGTGPAPHVVDRTILARLLGGMH</sequence>
<dbReference type="CDD" id="cd06257">
    <property type="entry name" value="DnaJ"/>
    <property type="match status" value="1"/>
</dbReference>
<feature type="domain" description="J" evidence="2">
    <location>
        <begin position="6"/>
        <end position="67"/>
    </location>
</feature>
<dbReference type="PROSITE" id="PS50076">
    <property type="entry name" value="DNAJ_2"/>
    <property type="match status" value="1"/>
</dbReference>
<accession>A0A5B0EKU5</accession>
<dbReference type="AlphaFoldDB" id="A0A5B0EKU5"/>
<evidence type="ECO:0000313" key="3">
    <source>
        <dbReference type="EMBL" id="KAA0979644.1"/>
    </source>
</evidence>
<dbReference type="InterPro" id="IPR050817">
    <property type="entry name" value="DjlA_DnaK_co-chaperone"/>
</dbReference>
<evidence type="ECO:0000313" key="4">
    <source>
        <dbReference type="Proteomes" id="UP000323856"/>
    </source>
</evidence>
<dbReference type="RefSeq" id="WP_149618270.1">
    <property type="nucleotide sequence ID" value="NZ_VOBL01000001.1"/>
</dbReference>
<dbReference type="Proteomes" id="UP000323856">
    <property type="component" value="Unassembled WGS sequence"/>
</dbReference>
<reference evidence="3 4" key="1">
    <citation type="submission" date="2019-07" db="EMBL/GenBank/DDBJ databases">
        <title>Analysis of the biochemical properties, biological activity and biotechnological potential of siderophores and biosurfactants produced by Antarctic psychrotolerant bacteria.</title>
        <authorList>
            <person name="Styczynski M."/>
            <person name="Krucon T."/>
            <person name="Decewicz P."/>
            <person name="Dziewit L."/>
        </authorList>
    </citation>
    <scope>NUCLEOTIDE SEQUENCE [LARGE SCALE GENOMIC DNA]</scope>
    <source>
        <strain evidence="3 4">ANT_H27</strain>
    </source>
</reference>
<proteinExistence type="predicted"/>
<organism evidence="3 4">
    <name type="scientific">Paeniglutamicibacter gangotriensis</name>
    <dbReference type="NCBI Taxonomy" id="254787"/>
    <lineage>
        <taxon>Bacteria</taxon>
        <taxon>Bacillati</taxon>
        <taxon>Actinomycetota</taxon>
        <taxon>Actinomycetes</taxon>
        <taxon>Micrococcales</taxon>
        <taxon>Micrococcaceae</taxon>
        <taxon>Paeniglutamicibacter</taxon>
    </lineage>
</organism>
<dbReference type="PRINTS" id="PR00625">
    <property type="entry name" value="JDOMAIN"/>
</dbReference>
<dbReference type="Pfam" id="PF00226">
    <property type="entry name" value="DnaJ"/>
    <property type="match status" value="1"/>
</dbReference>
<feature type="compositionally biased region" description="Polar residues" evidence="1">
    <location>
        <begin position="104"/>
        <end position="113"/>
    </location>
</feature>
<dbReference type="PROSITE" id="PS00636">
    <property type="entry name" value="DNAJ_1"/>
    <property type="match status" value="1"/>
</dbReference>
<dbReference type="Gene3D" id="1.10.287.110">
    <property type="entry name" value="DnaJ domain"/>
    <property type="match status" value="1"/>
</dbReference>
<comment type="caution">
    <text evidence="3">The sequence shown here is derived from an EMBL/GenBank/DDBJ whole genome shotgun (WGS) entry which is preliminary data.</text>
</comment>
<feature type="region of interest" description="Disordered" evidence="1">
    <location>
        <begin position="66"/>
        <end position="116"/>
    </location>
</feature>
<evidence type="ECO:0000259" key="2">
    <source>
        <dbReference type="PROSITE" id="PS50076"/>
    </source>
</evidence>
<dbReference type="PANTHER" id="PTHR24074">
    <property type="entry name" value="CO-CHAPERONE PROTEIN DJLA"/>
    <property type="match status" value="1"/>
</dbReference>
<gene>
    <name evidence="3" type="ORF">FQ154_00285</name>
</gene>
<dbReference type="InterPro" id="IPR018253">
    <property type="entry name" value="DnaJ_domain_CS"/>
</dbReference>
<dbReference type="InterPro" id="IPR001623">
    <property type="entry name" value="DnaJ_domain"/>
</dbReference>
<evidence type="ECO:0000256" key="1">
    <source>
        <dbReference type="SAM" id="MobiDB-lite"/>
    </source>
</evidence>
<dbReference type="EMBL" id="VOBL01000001">
    <property type="protein sequence ID" value="KAA0979644.1"/>
    <property type="molecule type" value="Genomic_DNA"/>
</dbReference>
<name>A0A5B0EKU5_9MICC</name>
<dbReference type="OrthoDB" id="5242140at2"/>
<dbReference type="InterPro" id="IPR036869">
    <property type="entry name" value="J_dom_sf"/>
</dbReference>
<protein>
    <submittedName>
        <fullName evidence="3">J domain-containing protein</fullName>
    </submittedName>
</protein>